<feature type="region of interest" description="Disordered" evidence="1">
    <location>
        <begin position="269"/>
        <end position="356"/>
    </location>
</feature>
<name>A0A365NM57_GIBIN</name>
<feature type="chain" id="PRO_5016561428" evidence="3">
    <location>
        <begin position="18"/>
        <end position="356"/>
    </location>
</feature>
<keyword evidence="2" id="KW-0812">Transmembrane</keyword>
<keyword evidence="2" id="KW-0472">Membrane</keyword>
<sequence>MRKFALLGALLGSRVSATCYYPNGINAAKDYKYEPCGNSTTTYSTCCYFGEGDKCLANGLCNQPGKYDYRAACQNKDWSNCPEVCMDTDSADGSDCCDSGAEIYTLKAPDPKSSTKTSDATSTFQSVIRTTIVQTPTSTANQGDSSVKKSSTPAIVGGTVGGVSFIGFLFLGVFCVYKRRDRPSTPHATAVIPEKKDDASSGKGNATVEVLPQIGVAEAEGTEGNRYTEVDSRAVNGTRPPLAYPEEDGMPQPADVTLLQQPYPENDNMPGARRPGHGLRGEAMRRAGNASTEADSNPILHADSNPILHADSNPVFHADSNPILQADSNPINEAPDDAWVRPRVTTTPKSPPHELP</sequence>
<dbReference type="EMBL" id="PKMI01000001">
    <property type="protein sequence ID" value="RBA21919.1"/>
    <property type="molecule type" value="Genomic_DNA"/>
</dbReference>
<feature type="compositionally biased region" description="Polar residues" evidence="1">
    <location>
        <begin position="322"/>
        <end position="331"/>
    </location>
</feature>
<evidence type="ECO:0000256" key="1">
    <source>
        <dbReference type="SAM" id="MobiDB-lite"/>
    </source>
</evidence>
<keyword evidence="2" id="KW-1133">Transmembrane helix</keyword>
<feature type="transmembrane region" description="Helical" evidence="2">
    <location>
        <begin position="154"/>
        <end position="177"/>
    </location>
</feature>
<keyword evidence="3" id="KW-0732">Signal</keyword>
<dbReference type="AlphaFoldDB" id="A0A365NM57"/>
<evidence type="ECO:0000313" key="5">
    <source>
        <dbReference type="Proteomes" id="UP000251714"/>
    </source>
</evidence>
<organism evidence="4 5">
    <name type="scientific">Gibberella intermedia</name>
    <name type="common">Bulb rot disease fungus</name>
    <name type="synonym">Fusarium proliferatum</name>
    <dbReference type="NCBI Taxonomy" id="948311"/>
    <lineage>
        <taxon>Eukaryota</taxon>
        <taxon>Fungi</taxon>
        <taxon>Dikarya</taxon>
        <taxon>Ascomycota</taxon>
        <taxon>Pezizomycotina</taxon>
        <taxon>Sordariomycetes</taxon>
        <taxon>Hypocreomycetidae</taxon>
        <taxon>Hypocreales</taxon>
        <taxon>Nectriaceae</taxon>
        <taxon>Fusarium</taxon>
        <taxon>Fusarium fujikuroi species complex</taxon>
    </lineage>
</organism>
<feature type="region of interest" description="Disordered" evidence="1">
    <location>
        <begin position="184"/>
        <end position="204"/>
    </location>
</feature>
<gene>
    <name evidence="4" type="ORF">FPRO05_00266</name>
</gene>
<feature type="signal peptide" evidence="3">
    <location>
        <begin position="1"/>
        <end position="17"/>
    </location>
</feature>
<reference evidence="4 5" key="1">
    <citation type="submission" date="2017-12" db="EMBL/GenBank/DDBJ databases">
        <title>Genome sequence of the mycotoxigenic crop pathogen Fusarium proliferatum, strain ITEM 2341 from Date Palm.</title>
        <authorList>
            <person name="Almiman B.F."/>
            <person name="Shittu T.A."/>
            <person name="Muthumeenakshi S."/>
            <person name="Baroncelli R."/>
            <person name="Sreenivasaprasada S."/>
        </authorList>
    </citation>
    <scope>NUCLEOTIDE SEQUENCE [LARGE SCALE GENOMIC DNA]</scope>
    <source>
        <strain evidence="4 5">ITEM 2341</strain>
    </source>
</reference>
<protein>
    <submittedName>
        <fullName evidence="4">Uncharacterized protein</fullName>
    </submittedName>
</protein>
<evidence type="ECO:0000256" key="2">
    <source>
        <dbReference type="SAM" id="Phobius"/>
    </source>
</evidence>
<accession>A0A365NM57</accession>
<evidence type="ECO:0000256" key="3">
    <source>
        <dbReference type="SAM" id="SignalP"/>
    </source>
</evidence>
<comment type="caution">
    <text evidence="4">The sequence shown here is derived from an EMBL/GenBank/DDBJ whole genome shotgun (WGS) entry which is preliminary data.</text>
</comment>
<proteinExistence type="predicted"/>
<evidence type="ECO:0000313" key="4">
    <source>
        <dbReference type="EMBL" id="RBA21919.1"/>
    </source>
</evidence>
<dbReference type="Proteomes" id="UP000251714">
    <property type="component" value="Unassembled WGS sequence"/>
</dbReference>